<keyword evidence="3 7" id="KW-0489">Methyltransferase</keyword>
<dbReference type="InterPro" id="IPR046977">
    <property type="entry name" value="RsmC/RlmG"/>
</dbReference>
<feature type="domain" description="Methyltransferase small" evidence="6">
    <location>
        <begin position="169"/>
        <end position="337"/>
    </location>
</feature>
<dbReference type="InterPro" id="IPR007848">
    <property type="entry name" value="Small_mtfrase_dom"/>
</dbReference>
<evidence type="ECO:0000256" key="5">
    <source>
        <dbReference type="ARBA" id="ARBA00022691"/>
    </source>
</evidence>
<proteinExistence type="predicted"/>
<gene>
    <name evidence="7" type="primary">rsmC</name>
    <name evidence="7" type="ORF">GCM10008101_17630</name>
</gene>
<organism evidence="7 8">
    <name type="scientific">Cognatilysobacter xinjiangensis</name>
    <dbReference type="NCBI Taxonomy" id="546892"/>
    <lineage>
        <taxon>Bacteria</taxon>
        <taxon>Pseudomonadati</taxon>
        <taxon>Pseudomonadota</taxon>
        <taxon>Gammaproteobacteria</taxon>
        <taxon>Lysobacterales</taxon>
        <taxon>Lysobacteraceae</taxon>
        <taxon>Cognatilysobacter</taxon>
    </lineage>
</organism>
<evidence type="ECO:0000259" key="6">
    <source>
        <dbReference type="Pfam" id="PF05175"/>
    </source>
</evidence>
<dbReference type="SUPFAM" id="SSF53335">
    <property type="entry name" value="S-adenosyl-L-methionine-dependent methyltransferases"/>
    <property type="match status" value="1"/>
</dbReference>
<keyword evidence="5" id="KW-0949">S-adenosyl-L-methionine</keyword>
<reference evidence="8" key="1">
    <citation type="journal article" date="2019" name="Int. J. Syst. Evol. Microbiol.">
        <title>The Global Catalogue of Microorganisms (GCM) 10K type strain sequencing project: providing services to taxonomists for standard genome sequencing and annotation.</title>
        <authorList>
            <consortium name="The Broad Institute Genomics Platform"/>
            <consortium name="The Broad Institute Genome Sequencing Center for Infectious Disease"/>
            <person name="Wu L."/>
            <person name="Ma J."/>
        </authorList>
    </citation>
    <scope>NUCLEOTIDE SEQUENCE [LARGE SCALE GENOMIC DNA]</scope>
    <source>
        <strain evidence="8">KCTC 22558</strain>
    </source>
</reference>
<protein>
    <submittedName>
        <fullName evidence="7">16S rRNA methyltransferase</fullName>
    </submittedName>
</protein>
<accession>A0ABQ3C1H8</accession>
<dbReference type="Proteomes" id="UP000643403">
    <property type="component" value="Unassembled WGS sequence"/>
</dbReference>
<dbReference type="RefSeq" id="WP_189449076.1">
    <property type="nucleotide sequence ID" value="NZ_BMXY01000002.1"/>
</dbReference>
<dbReference type="InterPro" id="IPR002052">
    <property type="entry name" value="DNA_methylase_N6_adenine_CS"/>
</dbReference>
<keyword evidence="1" id="KW-0963">Cytoplasm</keyword>
<evidence type="ECO:0000313" key="8">
    <source>
        <dbReference type="Proteomes" id="UP000643403"/>
    </source>
</evidence>
<dbReference type="Gene3D" id="3.40.50.150">
    <property type="entry name" value="Vaccinia Virus protein VP39"/>
    <property type="match status" value="2"/>
</dbReference>
<sequence length="341" mass="36563">MHADPALDALFLPFDDGLLPPPAGGAFLGARAGVALQRWSSAGLACEQDYRPVALALERAGIGVVADALQPPPTFPTVLVLPPRQREQSRAMLARAVKLAGERGRVVACAANNAGAKSMQDDLAALAGPVGVLSKHKCRVVWTEPGTTPSPLVDEWLALDAPRPILDGSVLSRPGLFAWDRVDPASALLVAQLPTDLAGRAADLGAGWGYLSRELLARNAGIASLDAFEAQYRALPLLERNLAPFADRARIATHWSDVTAGIDGTYEVIVSNPPFHADDRVDRPDLGRRFIEVAAAALVPGGRYFMVANRHLPYEATLARHFRDVRVLADARGFKVFEARR</sequence>
<comment type="caution">
    <text evidence="7">The sequence shown here is derived from an EMBL/GenBank/DDBJ whole genome shotgun (WGS) entry which is preliminary data.</text>
</comment>
<keyword evidence="8" id="KW-1185">Reference proteome</keyword>
<evidence type="ECO:0000256" key="1">
    <source>
        <dbReference type="ARBA" id="ARBA00022490"/>
    </source>
</evidence>
<keyword evidence="4" id="KW-0808">Transferase</keyword>
<evidence type="ECO:0000256" key="2">
    <source>
        <dbReference type="ARBA" id="ARBA00022552"/>
    </source>
</evidence>
<name>A0ABQ3C1H8_9GAMM</name>
<evidence type="ECO:0000256" key="3">
    <source>
        <dbReference type="ARBA" id="ARBA00022603"/>
    </source>
</evidence>
<dbReference type="Pfam" id="PF05175">
    <property type="entry name" value="MTS"/>
    <property type="match status" value="1"/>
</dbReference>
<dbReference type="PANTHER" id="PTHR47816">
    <property type="entry name" value="RIBOSOMAL RNA SMALL SUBUNIT METHYLTRANSFERASE C"/>
    <property type="match status" value="1"/>
</dbReference>
<evidence type="ECO:0000256" key="4">
    <source>
        <dbReference type="ARBA" id="ARBA00022679"/>
    </source>
</evidence>
<dbReference type="PROSITE" id="PS00092">
    <property type="entry name" value="N6_MTASE"/>
    <property type="match status" value="1"/>
</dbReference>
<dbReference type="GO" id="GO:0032259">
    <property type="term" value="P:methylation"/>
    <property type="evidence" value="ECO:0007669"/>
    <property type="project" value="UniProtKB-KW"/>
</dbReference>
<keyword evidence="2" id="KW-0698">rRNA processing</keyword>
<dbReference type="CDD" id="cd02440">
    <property type="entry name" value="AdoMet_MTases"/>
    <property type="match status" value="1"/>
</dbReference>
<dbReference type="GO" id="GO:0008168">
    <property type="term" value="F:methyltransferase activity"/>
    <property type="evidence" value="ECO:0007669"/>
    <property type="project" value="UniProtKB-KW"/>
</dbReference>
<dbReference type="InterPro" id="IPR029063">
    <property type="entry name" value="SAM-dependent_MTases_sf"/>
</dbReference>
<dbReference type="PANTHER" id="PTHR47816:SF4">
    <property type="entry name" value="RIBOSOMAL RNA SMALL SUBUNIT METHYLTRANSFERASE C"/>
    <property type="match status" value="1"/>
</dbReference>
<dbReference type="EMBL" id="BMXY01000002">
    <property type="protein sequence ID" value="GGZ64451.1"/>
    <property type="molecule type" value="Genomic_DNA"/>
</dbReference>
<evidence type="ECO:0000313" key="7">
    <source>
        <dbReference type="EMBL" id="GGZ64451.1"/>
    </source>
</evidence>